<evidence type="ECO:0000256" key="2">
    <source>
        <dbReference type="ARBA" id="ARBA00023157"/>
    </source>
</evidence>
<name>A0A913Y918_EXADI</name>
<dbReference type="OrthoDB" id="5969472at2759"/>
<keyword evidence="2" id="KW-1015">Disulfide bond</keyword>
<evidence type="ECO:0000256" key="5">
    <source>
        <dbReference type="SAM" id="SignalP"/>
    </source>
</evidence>
<dbReference type="GeneID" id="110254414"/>
<dbReference type="Proteomes" id="UP000887567">
    <property type="component" value="Unplaced"/>
</dbReference>
<feature type="signal peptide" evidence="5">
    <location>
        <begin position="1"/>
        <end position="22"/>
    </location>
</feature>
<evidence type="ECO:0000256" key="4">
    <source>
        <dbReference type="SAM" id="MobiDB-lite"/>
    </source>
</evidence>
<dbReference type="Gene3D" id="2.60.120.290">
    <property type="entry name" value="Spermadhesin, CUB domain"/>
    <property type="match status" value="2"/>
</dbReference>
<reference evidence="7" key="1">
    <citation type="submission" date="2022-11" db="UniProtKB">
        <authorList>
            <consortium name="EnsemblMetazoa"/>
        </authorList>
    </citation>
    <scope>IDENTIFICATION</scope>
</reference>
<evidence type="ECO:0000256" key="1">
    <source>
        <dbReference type="ARBA" id="ARBA00022737"/>
    </source>
</evidence>
<dbReference type="RefSeq" id="XP_020917056.1">
    <property type="nucleotide sequence ID" value="XM_021061397.1"/>
</dbReference>
<dbReference type="KEGG" id="epa:110254414"/>
<dbReference type="EnsemblMetazoa" id="XM_021061397.1">
    <property type="protein sequence ID" value="XP_020917056.1"/>
    <property type="gene ID" value="LOC110254414"/>
</dbReference>
<evidence type="ECO:0000313" key="8">
    <source>
        <dbReference type="Proteomes" id="UP000887567"/>
    </source>
</evidence>
<dbReference type="FunFam" id="2.60.120.290:FF:000013">
    <property type="entry name" value="Membrane frizzled-related protein"/>
    <property type="match status" value="1"/>
</dbReference>
<comment type="caution">
    <text evidence="3">Lacks conserved residue(s) required for the propagation of feature annotation.</text>
</comment>
<dbReference type="InterPro" id="IPR000859">
    <property type="entry name" value="CUB_dom"/>
</dbReference>
<keyword evidence="8" id="KW-1185">Reference proteome</keyword>
<evidence type="ECO:0000256" key="3">
    <source>
        <dbReference type="PROSITE-ProRule" id="PRU00059"/>
    </source>
</evidence>
<dbReference type="InterPro" id="IPR035914">
    <property type="entry name" value="Sperma_CUB_dom_sf"/>
</dbReference>
<accession>A0A913Y918</accession>
<feature type="domain" description="CUB" evidence="6">
    <location>
        <begin position="26"/>
        <end position="170"/>
    </location>
</feature>
<dbReference type="PROSITE" id="PS01180">
    <property type="entry name" value="CUB"/>
    <property type="match status" value="2"/>
</dbReference>
<evidence type="ECO:0000313" key="7">
    <source>
        <dbReference type="EnsemblMetazoa" id="XP_020917056.1"/>
    </source>
</evidence>
<dbReference type="SMART" id="SM00042">
    <property type="entry name" value="CUB"/>
    <property type="match status" value="2"/>
</dbReference>
<dbReference type="SUPFAM" id="SSF49854">
    <property type="entry name" value="Spermadhesin, CUB domain"/>
    <property type="match status" value="2"/>
</dbReference>
<feature type="region of interest" description="Disordered" evidence="4">
    <location>
        <begin position="301"/>
        <end position="320"/>
    </location>
</feature>
<dbReference type="CDD" id="cd00041">
    <property type="entry name" value="CUB"/>
    <property type="match status" value="1"/>
</dbReference>
<feature type="compositionally biased region" description="Polar residues" evidence="4">
    <location>
        <begin position="301"/>
        <end position="310"/>
    </location>
</feature>
<dbReference type="AlphaFoldDB" id="A0A913Y918"/>
<feature type="domain" description="CUB" evidence="6">
    <location>
        <begin position="178"/>
        <end position="300"/>
    </location>
</feature>
<dbReference type="OMA" id="SHTHREK"/>
<evidence type="ECO:0000259" key="6">
    <source>
        <dbReference type="PROSITE" id="PS01180"/>
    </source>
</evidence>
<keyword evidence="5" id="KW-0732">Signal</keyword>
<keyword evidence="1" id="KW-0677">Repeat</keyword>
<organism evidence="7 8">
    <name type="scientific">Exaiptasia diaphana</name>
    <name type="common">Tropical sea anemone</name>
    <name type="synonym">Aiptasia pulchella</name>
    <dbReference type="NCBI Taxonomy" id="2652724"/>
    <lineage>
        <taxon>Eukaryota</taxon>
        <taxon>Metazoa</taxon>
        <taxon>Cnidaria</taxon>
        <taxon>Anthozoa</taxon>
        <taxon>Hexacorallia</taxon>
        <taxon>Actiniaria</taxon>
        <taxon>Aiptasiidae</taxon>
        <taxon>Exaiptasia</taxon>
    </lineage>
</organism>
<feature type="chain" id="PRO_5036781407" description="CUB domain-containing protein" evidence="5">
    <location>
        <begin position="23"/>
        <end position="320"/>
    </location>
</feature>
<protein>
    <recommendedName>
        <fullName evidence="6">CUB domain-containing protein</fullName>
    </recommendedName>
</protein>
<sequence>MYVHLALKTVLVLYLVKDDCITATTCPKETVNVKATLEPGWNYEIKSPGFPNNYQPNQTCTWRVFFPDSMENLRGKYKIILVFDALEIEPCTSCSCDWLSHTHREKYLPTTSNRKCTLYSKNVIATLNETDPRDIRINPDSMTFDNEYWLQFRTDGSSEFKGFKGKITVVKEWESSKCWDYNNIINETRGSISSPKYPLKYIPGQCIKWHLVVPKGFRVKLTFKDFDLDNARTSDNDCKKDYVEIRDGKLGDYGELLGRFCGSTIPGKIFSLSNQMYVSFVSDNNGKTMHKGFNAHFQMDGNHSSHSPSHAGNFLSKNIK</sequence>
<dbReference type="PANTHER" id="PTHR24251">
    <property type="entry name" value="OVOCHYMASE-RELATED"/>
    <property type="match status" value="1"/>
</dbReference>
<proteinExistence type="predicted"/>
<dbReference type="Pfam" id="PF00431">
    <property type="entry name" value="CUB"/>
    <property type="match status" value="2"/>
</dbReference>